<feature type="transmembrane region" description="Helical" evidence="5">
    <location>
        <begin position="21"/>
        <end position="42"/>
    </location>
</feature>
<dbReference type="PANTHER" id="PTHR42723">
    <property type="entry name" value="CHLOROPHYLL SYNTHASE"/>
    <property type="match status" value="1"/>
</dbReference>
<feature type="transmembrane region" description="Helical" evidence="5">
    <location>
        <begin position="153"/>
        <end position="180"/>
    </location>
</feature>
<comment type="caution">
    <text evidence="6">The sequence shown here is derived from an EMBL/GenBank/DDBJ whole genome shotgun (WGS) entry which is preliminary data.</text>
</comment>
<dbReference type="AlphaFoldDB" id="A0A7J3ZKG6"/>
<keyword evidence="2 5" id="KW-0812">Transmembrane</keyword>
<dbReference type="InterPro" id="IPR000537">
    <property type="entry name" value="UbiA_prenyltransferase"/>
</dbReference>
<accession>A0A7J3ZKG6</accession>
<evidence type="ECO:0000256" key="5">
    <source>
        <dbReference type="SAM" id="Phobius"/>
    </source>
</evidence>
<dbReference type="Gene3D" id="1.20.120.1780">
    <property type="entry name" value="UbiA prenyltransferase"/>
    <property type="match status" value="1"/>
</dbReference>
<evidence type="ECO:0000256" key="4">
    <source>
        <dbReference type="ARBA" id="ARBA00023136"/>
    </source>
</evidence>
<keyword evidence="4 5" id="KW-0472">Membrane</keyword>
<feature type="transmembrane region" description="Helical" evidence="5">
    <location>
        <begin position="213"/>
        <end position="234"/>
    </location>
</feature>
<name>A0A7J3ZKG6_9CREN</name>
<evidence type="ECO:0000313" key="6">
    <source>
        <dbReference type="EMBL" id="HHQ79950.1"/>
    </source>
</evidence>
<dbReference type="GO" id="GO:0005886">
    <property type="term" value="C:plasma membrane"/>
    <property type="evidence" value="ECO:0007669"/>
    <property type="project" value="UniProtKB-SubCell"/>
</dbReference>
<gene>
    <name evidence="6" type="ORF">ENM78_00575</name>
</gene>
<dbReference type="Gene3D" id="1.10.357.140">
    <property type="entry name" value="UbiA prenyltransferase"/>
    <property type="match status" value="1"/>
</dbReference>
<comment type="subcellular location">
    <subcellularLocation>
        <location evidence="1">Cell membrane</location>
        <topology evidence="1">Multi-pass membrane protein</topology>
    </subcellularLocation>
</comment>
<proteinExistence type="predicted"/>
<feature type="transmembrane region" description="Helical" evidence="5">
    <location>
        <begin position="100"/>
        <end position="133"/>
    </location>
</feature>
<reference evidence="6" key="1">
    <citation type="journal article" date="2020" name="mSystems">
        <title>Genome- and Community-Level Interaction Insights into Carbon Utilization and Element Cycling Functions of Hydrothermarchaeota in Hydrothermal Sediment.</title>
        <authorList>
            <person name="Zhou Z."/>
            <person name="Liu Y."/>
            <person name="Xu W."/>
            <person name="Pan J."/>
            <person name="Luo Z.H."/>
            <person name="Li M."/>
        </authorList>
    </citation>
    <scope>NUCLEOTIDE SEQUENCE [LARGE SCALE GENOMIC DNA]</scope>
    <source>
        <strain evidence="6">SpSt-1116</strain>
    </source>
</reference>
<organism evidence="6">
    <name type="scientific">Fervidicoccus fontis</name>
    <dbReference type="NCBI Taxonomy" id="683846"/>
    <lineage>
        <taxon>Archaea</taxon>
        <taxon>Thermoproteota</taxon>
        <taxon>Thermoprotei</taxon>
        <taxon>Fervidicoccales</taxon>
        <taxon>Fervidicoccaceae</taxon>
        <taxon>Fervidicoccus</taxon>
    </lineage>
</organism>
<dbReference type="PANTHER" id="PTHR42723:SF1">
    <property type="entry name" value="CHLOROPHYLL SYNTHASE, CHLOROPLASTIC"/>
    <property type="match status" value="1"/>
</dbReference>
<protein>
    <recommendedName>
        <fullName evidence="7">Geranylgeranylglycerol-phosphate geranylgeranyltransferase</fullName>
    </recommendedName>
</protein>
<keyword evidence="3 5" id="KW-1133">Transmembrane helix</keyword>
<dbReference type="GO" id="GO:0016765">
    <property type="term" value="F:transferase activity, transferring alkyl or aryl (other than methyl) groups"/>
    <property type="evidence" value="ECO:0007669"/>
    <property type="project" value="InterPro"/>
</dbReference>
<feature type="transmembrane region" description="Helical" evidence="5">
    <location>
        <begin position="48"/>
        <end position="69"/>
    </location>
</feature>
<dbReference type="EMBL" id="DRZC01000011">
    <property type="protein sequence ID" value="HHQ79950.1"/>
    <property type="molecule type" value="Genomic_DNA"/>
</dbReference>
<dbReference type="InterPro" id="IPR044878">
    <property type="entry name" value="UbiA_sf"/>
</dbReference>
<evidence type="ECO:0000256" key="3">
    <source>
        <dbReference type="ARBA" id="ARBA00022989"/>
    </source>
</evidence>
<dbReference type="Pfam" id="PF01040">
    <property type="entry name" value="UbiA"/>
    <property type="match status" value="1"/>
</dbReference>
<evidence type="ECO:0008006" key="7">
    <source>
        <dbReference type="Google" id="ProtNLM"/>
    </source>
</evidence>
<dbReference type="CDD" id="cd13961">
    <property type="entry name" value="PT_UbiA_DGGGPS"/>
    <property type="match status" value="1"/>
</dbReference>
<evidence type="ECO:0000256" key="2">
    <source>
        <dbReference type="ARBA" id="ARBA00022692"/>
    </source>
</evidence>
<feature type="transmembrane region" description="Helical" evidence="5">
    <location>
        <begin position="240"/>
        <end position="260"/>
    </location>
</feature>
<evidence type="ECO:0000256" key="1">
    <source>
        <dbReference type="ARBA" id="ARBA00004651"/>
    </source>
</evidence>
<sequence length="291" mass="30957">MEVRVLSEKCRVADIISICRPVNSLMMGLAVVVGATIASPSYSIVVEYPIKLILGFLAGSLLTAASMVFNDIMDIEIDRINAPHKPLSSGRMSPSCAWTLFAVLTTLGLLLSLLIGIVPLAIALASLLVAVAYSVRGKKTGLPGNMMVSFTVAIPILFGGSIVGELSGRLLAFYTIIFLANTGREITKGIVDVIGDSAKNVLTLSVRYGSYKAALVALAFYASAVVLSVIPVLMNWAGTLYAALVSVVDAGILYYALVLVRDPRPQTAFLVKEKVRYLMLLGLVAFLLSRA</sequence>
<dbReference type="InterPro" id="IPR050475">
    <property type="entry name" value="Prenyltransferase_related"/>
</dbReference>